<keyword evidence="1" id="KW-0862">Zinc</keyword>
<keyword evidence="6" id="KW-1185">Reference proteome</keyword>
<proteinExistence type="predicted"/>
<dbReference type="Pfam" id="PF00098">
    <property type="entry name" value="zf-CCHC"/>
    <property type="match status" value="1"/>
</dbReference>
<evidence type="ECO:0000256" key="1">
    <source>
        <dbReference type="PROSITE-ProRule" id="PRU00047"/>
    </source>
</evidence>
<evidence type="ECO:0000313" key="5">
    <source>
        <dbReference type="EMBL" id="CAF1361846.1"/>
    </source>
</evidence>
<sequence length="125" mass="14776">MMSSQQRYAQYSTRSNWPRVCYQCGNEGHIAAKCPQQIIHEQRLADLLQEQKFNFETLINDFQDRWNIHLSKLQTTQKKSHTEQLLPVINDLTTVCNQLKEQNVKMQDQLNPIINRIQQNANEYA</sequence>
<dbReference type="Gene3D" id="4.10.60.10">
    <property type="entry name" value="Zinc finger, CCHC-type"/>
    <property type="match status" value="1"/>
</dbReference>
<dbReference type="SMART" id="SM00343">
    <property type="entry name" value="ZnF_C2HC"/>
    <property type="match status" value="1"/>
</dbReference>
<feature type="domain" description="CCHC-type" evidence="2">
    <location>
        <begin position="21"/>
        <end position="36"/>
    </location>
</feature>
<dbReference type="AlphaFoldDB" id="A0A815I023"/>
<gene>
    <name evidence="4" type="ORF">JXQ802_LOCUS32634</name>
    <name evidence="5" type="ORF">JXQ802_LOCUS32669</name>
    <name evidence="3" type="ORF">PYM288_LOCUS21348</name>
</gene>
<dbReference type="SUPFAM" id="SSF57756">
    <property type="entry name" value="Retrovirus zinc finger-like domains"/>
    <property type="match status" value="1"/>
</dbReference>
<dbReference type="EMBL" id="CAJNOL010001451">
    <property type="protein sequence ID" value="CAF1361846.1"/>
    <property type="molecule type" value="Genomic_DNA"/>
</dbReference>
<dbReference type="GO" id="GO:0003676">
    <property type="term" value="F:nucleic acid binding"/>
    <property type="evidence" value="ECO:0007669"/>
    <property type="project" value="InterPro"/>
</dbReference>
<organism evidence="5 6">
    <name type="scientific">Rotaria sordida</name>
    <dbReference type="NCBI Taxonomy" id="392033"/>
    <lineage>
        <taxon>Eukaryota</taxon>
        <taxon>Metazoa</taxon>
        <taxon>Spiralia</taxon>
        <taxon>Gnathifera</taxon>
        <taxon>Rotifera</taxon>
        <taxon>Eurotatoria</taxon>
        <taxon>Bdelloidea</taxon>
        <taxon>Philodinida</taxon>
        <taxon>Philodinidae</taxon>
        <taxon>Rotaria</taxon>
    </lineage>
</organism>
<accession>A0A815I023</accession>
<dbReference type="Proteomes" id="UP000663870">
    <property type="component" value="Unassembled WGS sequence"/>
</dbReference>
<dbReference type="EMBL" id="CAJNOH010000836">
    <property type="protein sequence ID" value="CAF1133655.1"/>
    <property type="molecule type" value="Genomic_DNA"/>
</dbReference>
<reference evidence="5" key="1">
    <citation type="submission" date="2021-02" db="EMBL/GenBank/DDBJ databases">
        <authorList>
            <person name="Nowell W R."/>
        </authorList>
    </citation>
    <scope>NUCLEOTIDE SEQUENCE</scope>
</reference>
<dbReference type="InterPro" id="IPR001878">
    <property type="entry name" value="Znf_CCHC"/>
</dbReference>
<dbReference type="PROSITE" id="PS50158">
    <property type="entry name" value="ZF_CCHC"/>
    <property type="match status" value="1"/>
</dbReference>
<name>A0A815I023_9BILA</name>
<dbReference type="Proteomes" id="UP000663854">
    <property type="component" value="Unassembled WGS sequence"/>
</dbReference>
<protein>
    <recommendedName>
        <fullName evidence="2">CCHC-type domain-containing protein</fullName>
    </recommendedName>
</protein>
<evidence type="ECO:0000313" key="6">
    <source>
        <dbReference type="Proteomes" id="UP000663870"/>
    </source>
</evidence>
<evidence type="ECO:0000313" key="3">
    <source>
        <dbReference type="EMBL" id="CAF1133655.1"/>
    </source>
</evidence>
<dbReference type="GO" id="GO:0008270">
    <property type="term" value="F:zinc ion binding"/>
    <property type="evidence" value="ECO:0007669"/>
    <property type="project" value="UniProtKB-KW"/>
</dbReference>
<dbReference type="EMBL" id="CAJNOL010001447">
    <property type="protein sequence ID" value="CAF1361193.1"/>
    <property type="molecule type" value="Genomic_DNA"/>
</dbReference>
<evidence type="ECO:0000313" key="4">
    <source>
        <dbReference type="EMBL" id="CAF1361193.1"/>
    </source>
</evidence>
<dbReference type="InterPro" id="IPR036875">
    <property type="entry name" value="Znf_CCHC_sf"/>
</dbReference>
<evidence type="ECO:0000259" key="2">
    <source>
        <dbReference type="PROSITE" id="PS50158"/>
    </source>
</evidence>
<comment type="caution">
    <text evidence="5">The sequence shown here is derived from an EMBL/GenBank/DDBJ whole genome shotgun (WGS) entry which is preliminary data.</text>
</comment>
<keyword evidence="1" id="KW-0479">Metal-binding</keyword>
<keyword evidence="1" id="KW-0863">Zinc-finger</keyword>